<evidence type="ECO:0000313" key="7">
    <source>
        <dbReference type="Proteomes" id="UP000748308"/>
    </source>
</evidence>
<feature type="domain" description="HTH dtxR-type" evidence="5">
    <location>
        <begin position="16"/>
        <end position="77"/>
    </location>
</feature>
<dbReference type="GO" id="GO:0046914">
    <property type="term" value="F:transition metal ion binding"/>
    <property type="evidence" value="ECO:0007669"/>
    <property type="project" value="InterPro"/>
</dbReference>
<reference evidence="6" key="1">
    <citation type="submission" date="2019-03" db="EMBL/GenBank/DDBJ databases">
        <title>Lake Tanganyika Metagenome-Assembled Genomes (MAGs).</title>
        <authorList>
            <person name="Tran P."/>
        </authorList>
    </citation>
    <scope>NUCLEOTIDE SEQUENCE</scope>
    <source>
        <strain evidence="6">M_DeepCast_400m_m2_100</strain>
    </source>
</reference>
<dbReference type="EMBL" id="VGIY01000324">
    <property type="protein sequence ID" value="MBM3318321.1"/>
    <property type="molecule type" value="Genomic_DNA"/>
</dbReference>
<name>A0A937X9T7_UNCEI</name>
<dbReference type="PANTHER" id="PTHR33238:SF7">
    <property type="entry name" value="IRON-DEPENDENT TRANSCRIPTIONAL REGULATOR"/>
    <property type="match status" value="1"/>
</dbReference>
<dbReference type="GO" id="GO:0003700">
    <property type="term" value="F:DNA-binding transcription factor activity"/>
    <property type="evidence" value="ECO:0007669"/>
    <property type="project" value="InterPro"/>
</dbReference>
<evidence type="ECO:0000256" key="4">
    <source>
        <dbReference type="ARBA" id="ARBA00023163"/>
    </source>
</evidence>
<keyword evidence="4" id="KW-0804">Transcription</keyword>
<gene>
    <name evidence="6" type="ORF">FJY75_10775</name>
</gene>
<dbReference type="InterPro" id="IPR050536">
    <property type="entry name" value="DtxR_MntR_Metal-Reg"/>
</dbReference>
<dbReference type="InterPro" id="IPR022687">
    <property type="entry name" value="HTH_DTXR"/>
</dbReference>
<evidence type="ECO:0000313" key="6">
    <source>
        <dbReference type="EMBL" id="MBM3318321.1"/>
    </source>
</evidence>
<dbReference type="InterPro" id="IPR036390">
    <property type="entry name" value="WH_DNA-bd_sf"/>
</dbReference>
<dbReference type="SMART" id="SM00529">
    <property type="entry name" value="HTH_DTXR"/>
    <property type="match status" value="1"/>
</dbReference>
<dbReference type="PANTHER" id="PTHR33238">
    <property type="entry name" value="IRON (METAL) DEPENDENT REPRESSOR, DTXR FAMILY"/>
    <property type="match status" value="1"/>
</dbReference>
<dbReference type="InterPro" id="IPR001367">
    <property type="entry name" value="Fe_dep_repressor"/>
</dbReference>
<dbReference type="Gene3D" id="1.10.10.10">
    <property type="entry name" value="Winged helix-like DNA-binding domain superfamily/Winged helix DNA-binding domain"/>
    <property type="match status" value="1"/>
</dbReference>
<dbReference type="Pfam" id="PF02742">
    <property type="entry name" value="Fe_dep_repr_C"/>
    <property type="match status" value="1"/>
</dbReference>
<dbReference type="InterPro" id="IPR036421">
    <property type="entry name" value="Fe_dep_repressor_sf"/>
</dbReference>
<evidence type="ECO:0000256" key="3">
    <source>
        <dbReference type="ARBA" id="ARBA00023125"/>
    </source>
</evidence>
<dbReference type="Proteomes" id="UP000748308">
    <property type="component" value="Unassembled WGS sequence"/>
</dbReference>
<sequence>MPTRSARAAPARQEPLSETLEDYLEIVFLLSRPSATVRVSDIARAKAVRMPTVVTALHRLAERGYLRYAAGENAQLTRAGAARGRRIAARHAFLQRFLSDTLGVPEAIAARDACGLEHHLAPETLERLAAFVDYLDRCPLGGGPPGCRWRSAEARAAGRGRRPFAWRAWAGRLRGAGEGR</sequence>
<dbReference type="SUPFAM" id="SSF47979">
    <property type="entry name" value="Iron-dependent repressor protein, dimerization domain"/>
    <property type="match status" value="1"/>
</dbReference>
<evidence type="ECO:0000256" key="2">
    <source>
        <dbReference type="ARBA" id="ARBA00023015"/>
    </source>
</evidence>
<comment type="caution">
    <text evidence="6">The sequence shown here is derived from an EMBL/GenBank/DDBJ whole genome shotgun (WGS) entry which is preliminary data.</text>
</comment>
<keyword evidence="3" id="KW-0238">DNA-binding</keyword>
<dbReference type="Gene3D" id="1.10.60.10">
    <property type="entry name" value="Iron dependent repressor, metal binding and dimerisation domain"/>
    <property type="match status" value="1"/>
</dbReference>
<dbReference type="SUPFAM" id="SSF46785">
    <property type="entry name" value="Winged helix' DNA-binding domain"/>
    <property type="match status" value="1"/>
</dbReference>
<dbReference type="GO" id="GO:0046983">
    <property type="term" value="F:protein dimerization activity"/>
    <property type="evidence" value="ECO:0007669"/>
    <property type="project" value="InterPro"/>
</dbReference>
<comment type="similarity">
    <text evidence="1">Belongs to the DtxR/MntR family.</text>
</comment>
<dbReference type="InterPro" id="IPR036388">
    <property type="entry name" value="WH-like_DNA-bd_sf"/>
</dbReference>
<dbReference type="PROSITE" id="PS50944">
    <property type="entry name" value="HTH_DTXR"/>
    <property type="match status" value="1"/>
</dbReference>
<organism evidence="6 7">
    <name type="scientific">Eiseniibacteriota bacterium</name>
    <dbReference type="NCBI Taxonomy" id="2212470"/>
    <lineage>
        <taxon>Bacteria</taxon>
        <taxon>Candidatus Eiseniibacteriota</taxon>
    </lineage>
</organism>
<evidence type="ECO:0000259" key="5">
    <source>
        <dbReference type="PROSITE" id="PS50944"/>
    </source>
</evidence>
<dbReference type="Pfam" id="PF01325">
    <property type="entry name" value="Fe_dep_repress"/>
    <property type="match status" value="1"/>
</dbReference>
<dbReference type="GO" id="GO:0003677">
    <property type="term" value="F:DNA binding"/>
    <property type="evidence" value="ECO:0007669"/>
    <property type="project" value="UniProtKB-KW"/>
</dbReference>
<accession>A0A937X9T7</accession>
<proteinExistence type="inferred from homology"/>
<dbReference type="AlphaFoldDB" id="A0A937X9T7"/>
<keyword evidence="2" id="KW-0805">Transcription regulation</keyword>
<protein>
    <submittedName>
        <fullName evidence="6">Metal-dependent transcriptional regulator</fullName>
    </submittedName>
</protein>
<evidence type="ECO:0000256" key="1">
    <source>
        <dbReference type="ARBA" id="ARBA00007871"/>
    </source>
</evidence>
<dbReference type="InterPro" id="IPR022689">
    <property type="entry name" value="Iron_dep_repressor"/>
</dbReference>